<reference evidence="7" key="1">
    <citation type="journal article" date="2019" name="Int. J. Syst. Evol. Microbiol.">
        <title>The Global Catalogue of Microorganisms (GCM) 10K type strain sequencing project: providing services to taxonomists for standard genome sequencing and annotation.</title>
        <authorList>
            <consortium name="The Broad Institute Genomics Platform"/>
            <consortium name="The Broad Institute Genome Sequencing Center for Infectious Disease"/>
            <person name="Wu L."/>
            <person name="Ma J."/>
        </authorList>
    </citation>
    <scope>NUCLEOTIDE SEQUENCE [LARGE SCALE GENOMIC DNA]</scope>
    <source>
        <strain evidence="7">JCM 9458</strain>
    </source>
</reference>
<dbReference type="Proteomes" id="UP001501676">
    <property type="component" value="Unassembled WGS sequence"/>
</dbReference>
<dbReference type="PANTHER" id="PTHR47506">
    <property type="entry name" value="TRANSCRIPTIONAL REGULATORY PROTEIN"/>
    <property type="match status" value="1"/>
</dbReference>
<keyword evidence="2 4" id="KW-0238">DNA-binding</keyword>
<evidence type="ECO:0000313" key="7">
    <source>
        <dbReference type="Proteomes" id="UP001501676"/>
    </source>
</evidence>
<sequence length="212" mass="22555">MAGRGRPRAFDRTTALRRAMAVFWTRGYAGASMTDLTGAMGINSPSLYAAFGSKEQLFREAVTYYDEVESAAAAEALHAGPTARDAIAEVFRINVEAYTDPDKPRGCMIVLAATAEADYSEGLRSHVAELRRSTERGFRERIERGINDGDVPAGTDAAALAAFYHTVLQGMSLEARDGASRAALAAVAESALAAWDVLTVRRPAAPAAATPQ</sequence>
<dbReference type="Gene3D" id="1.10.357.10">
    <property type="entry name" value="Tetracycline Repressor, domain 2"/>
    <property type="match status" value="1"/>
</dbReference>
<comment type="caution">
    <text evidence="6">The sequence shown here is derived from an EMBL/GenBank/DDBJ whole genome shotgun (WGS) entry which is preliminary data.</text>
</comment>
<evidence type="ECO:0000259" key="5">
    <source>
        <dbReference type="PROSITE" id="PS50977"/>
    </source>
</evidence>
<proteinExistence type="predicted"/>
<dbReference type="Pfam" id="PF16925">
    <property type="entry name" value="TetR_C_13"/>
    <property type="match status" value="1"/>
</dbReference>
<accession>A0ABP6SYP3</accession>
<dbReference type="InterPro" id="IPR001647">
    <property type="entry name" value="HTH_TetR"/>
</dbReference>
<dbReference type="PROSITE" id="PS01081">
    <property type="entry name" value="HTH_TETR_1"/>
    <property type="match status" value="1"/>
</dbReference>
<keyword evidence="1" id="KW-0805">Transcription regulation</keyword>
<dbReference type="PROSITE" id="PS50977">
    <property type="entry name" value="HTH_TETR_2"/>
    <property type="match status" value="1"/>
</dbReference>
<dbReference type="Pfam" id="PF00440">
    <property type="entry name" value="TetR_N"/>
    <property type="match status" value="1"/>
</dbReference>
<dbReference type="InterPro" id="IPR023772">
    <property type="entry name" value="DNA-bd_HTH_TetR-type_CS"/>
</dbReference>
<dbReference type="Gene3D" id="1.10.10.60">
    <property type="entry name" value="Homeodomain-like"/>
    <property type="match status" value="1"/>
</dbReference>
<dbReference type="InterPro" id="IPR011075">
    <property type="entry name" value="TetR_C"/>
</dbReference>
<dbReference type="RefSeq" id="WP_345728687.1">
    <property type="nucleotide sequence ID" value="NZ_BAAAYN010000018.1"/>
</dbReference>
<feature type="domain" description="HTH tetR-type" evidence="5">
    <location>
        <begin position="9"/>
        <end position="69"/>
    </location>
</feature>
<evidence type="ECO:0000313" key="6">
    <source>
        <dbReference type="EMBL" id="GAA3387422.1"/>
    </source>
</evidence>
<keyword evidence="3" id="KW-0804">Transcription</keyword>
<dbReference type="PANTHER" id="PTHR47506:SF1">
    <property type="entry name" value="HTH-TYPE TRANSCRIPTIONAL REGULATOR YJDC"/>
    <property type="match status" value="1"/>
</dbReference>
<gene>
    <name evidence="6" type="ORF">GCM10020369_29840</name>
</gene>
<feature type="DNA-binding region" description="H-T-H motif" evidence="4">
    <location>
        <begin position="32"/>
        <end position="51"/>
    </location>
</feature>
<dbReference type="InterPro" id="IPR009057">
    <property type="entry name" value="Homeodomain-like_sf"/>
</dbReference>
<keyword evidence="7" id="KW-1185">Reference proteome</keyword>
<dbReference type="EMBL" id="BAAAYN010000018">
    <property type="protein sequence ID" value="GAA3387422.1"/>
    <property type="molecule type" value="Genomic_DNA"/>
</dbReference>
<dbReference type="SUPFAM" id="SSF48498">
    <property type="entry name" value="Tetracyclin repressor-like, C-terminal domain"/>
    <property type="match status" value="1"/>
</dbReference>
<evidence type="ECO:0000256" key="2">
    <source>
        <dbReference type="ARBA" id="ARBA00023125"/>
    </source>
</evidence>
<protein>
    <submittedName>
        <fullName evidence="6">TetR/AcrR family transcriptional regulator</fullName>
    </submittedName>
</protein>
<evidence type="ECO:0000256" key="1">
    <source>
        <dbReference type="ARBA" id="ARBA00023015"/>
    </source>
</evidence>
<evidence type="ECO:0000256" key="3">
    <source>
        <dbReference type="ARBA" id="ARBA00023163"/>
    </source>
</evidence>
<name>A0ABP6SYP3_9ACTN</name>
<organism evidence="6 7">
    <name type="scientific">Cryptosporangium minutisporangium</name>
    <dbReference type="NCBI Taxonomy" id="113569"/>
    <lineage>
        <taxon>Bacteria</taxon>
        <taxon>Bacillati</taxon>
        <taxon>Actinomycetota</taxon>
        <taxon>Actinomycetes</taxon>
        <taxon>Cryptosporangiales</taxon>
        <taxon>Cryptosporangiaceae</taxon>
        <taxon>Cryptosporangium</taxon>
    </lineage>
</organism>
<evidence type="ECO:0000256" key="4">
    <source>
        <dbReference type="PROSITE-ProRule" id="PRU00335"/>
    </source>
</evidence>
<dbReference type="SUPFAM" id="SSF46689">
    <property type="entry name" value="Homeodomain-like"/>
    <property type="match status" value="1"/>
</dbReference>
<dbReference type="InterPro" id="IPR036271">
    <property type="entry name" value="Tet_transcr_reg_TetR-rel_C_sf"/>
</dbReference>